<name>A0AAE0S406_9BIVA</name>
<comment type="caution">
    <text evidence="1">The sequence shown here is derived from an EMBL/GenBank/DDBJ whole genome shotgun (WGS) entry which is preliminary data.</text>
</comment>
<organism evidence="1 2">
    <name type="scientific">Potamilus streckersoni</name>
    <dbReference type="NCBI Taxonomy" id="2493646"/>
    <lineage>
        <taxon>Eukaryota</taxon>
        <taxon>Metazoa</taxon>
        <taxon>Spiralia</taxon>
        <taxon>Lophotrochozoa</taxon>
        <taxon>Mollusca</taxon>
        <taxon>Bivalvia</taxon>
        <taxon>Autobranchia</taxon>
        <taxon>Heteroconchia</taxon>
        <taxon>Palaeoheterodonta</taxon>
        <taxon>Unionida</taxon>
        <taxon>Unionoidea</taxon>
        <taxon>Unionidae</taxon>
        <taxon>Ambleminae</taxon>
        <taxon>Lampsilini</taxon>
        <taxon>Potamilus</taxon>
    </lineage>
</organism>
<reference evidence="1" key="2">
    <citation type="journal article" date="2021" name="Genome Biol. Evol.">
        <title>Developing a high-quality reference genome for a parasitic bivalve with doubly uniparental inheritance (Bivalvia: Unionida).</title>
        <authorList>
            <person name="Smith C.H."/>
        </authorList>
    </citation>
    <scope>NUCLEOTIDE SEQUENCE</scope>
    <source>
        <strain evidence="1">CHS0354</strain>
        <tissue evidence="1">Mantle</tissue>
    </source>
</reference>
<accession>A0AAE0S406</accession>
<reference evidence="1" key="3">
    <citation type="submission" date="2023-05" db="EMBL/GenBank/DDBJ databases">
        <authorList>
            <person name="Smith C.H."/>
        </authorList>
    </citation>
    <scope>NUCLEOTIDE SEQUENCE</scope>
    <source>
        <strain evidence="1">CHS0354</strain>
        <tissue evidence="1">Mantle</tissue>
    </source>
</reference>
<evidence type="ECO:0000313" key="2">
    <source>
        <dbReference type="Proteomes" id="UP001195483"/>
    </source>
</evidence>
<protein>
    <submittedName>
        <fullName evidence="1">Uncharacterized protein</fullName>
    </submittedName>
</protein>
<proteinExistence type="predicted"/>
<evidence type="ECO:0000313" key="1">
    <source>
        <dbReference type="EMBL" id="KAK3584855.1"/>
    </source>
</evidence>
<gene>
    <name evidence="1" type="ORF">CHS0354_027599</name>
</gene>
<keyword evidence="2" id="KW-1185">Reference proteome</keyword>
<reference evidence="1" key="1">
    <citation type="journal article" date="2021" name="Genome Biol. Evol.">
        <title>A High-Quality Reference Genome for a Parasitic Bivalve with Doubly Uniparental Inheritance (Bivalvia: Unionida).</title>
        <authorList>
            <person name="Smith C.H."/>
        </authorList>
    </citation>
    <scope>NUCLEOTIDE SEQUENCE</scope>
    <source>
        <strain evidence="1">CHS0354</strain>
    </source>
</reference>
<dbReference type="AlphaFoldDB" id="A0AAE0S406"/>
<sequence length="66" mass="7189">MDKSSNTKHKSYLMKAVSSIAVRISCDTVLKIPANHEANCNMIRDETAGSDRLSLKIIGVKIVANT</sequence>
<dbReference type="EMBL" id="JAEAOA010001668">
    <property type="protein sequence ID" value="KAK3584855.1"/>
    <property type="molecule type" value="Genomic_DNA"/>
</dbReference>
<dbReference type="Proteomes" id="UP001195483">
    <property type="component" value="Unassembled WGS sequence"/>
</dbReference>